<keyword evidence="3" id="KW-0393">Immunoglobulin domain</keyword>
<dbReference type="Gene3D" id="2.60.40.10">
    <property type="entry name" value="Immunoglobulins"/>
    <property type="match status" value="2"/>
</dbReference>
<evidence type="ECO:0000256" key="2">
    <source>
        <dbReference type="ARBA" id="ARBA00023136"/>
    </source>
</evidence>
<dbReference type="Pfam" id="PF22705">
    <property type="entry name" value="C2-set_3"/>
    <property type="match status" value="1"/>
</dbReference>
<dbReference type="SMART" id="SM00409">
    <property type="entry name" value="IG"/>
    <property type="match status" value="2"/>
</dbReference>
<feature type="compositionally biased region" description="Polar residues" evidence="4">
    <location>
        <begin position="341"/>
        <end position="353"/>
    </location>
</feature>
<dbReference type="PANTHER" id="PTHR44991:SF1">
    <property type="entry name" value="IMMUNOGLOBULIN SUPERFAMILY MEMBER 5"/>
    <property type="match status" value="1"/>
</dbReference>
<proteinExistence type="predicted"/>
<evidence type="ECO:0000256" key="6">
    <source>
        <dbReference type="SAM" id="SignalP"/>
    </source>
</evidence>
<keyword evidence="5" id="KW-0812">Transmembrane</keyword>
<evidence type="ECO:0000259" key="7">
    <source>
        <dbReference type="PROSITE" id="PS50835"/>
    </source>
</evidence>
<keyword evidence="9" id="KW-1185">Reference proteome</keyword>
<dbReference type="InterPro" id="IPR013151">
    <property type="entry name" value="Immunoglobulin_dom"/>
</dbReference>
<feature type="domain" description="Ig-like" evidence="7">
    <location>
        <begin position="140"/>
        <end position="213"/>
    </location>
</feature>
<dbReference type="SUPFAM" id="SSF48726">
    <property type="entry name" value="Immunoglobulin"/>
    <property type="match status" value="2"/>
</dbReference>
<dbReference type="EMBL" id="JBBPFD010000021">
    <property type="protein sequence ID" value="KAK7882904.1"/>
    <property type="molecule type" value="Genomic_DNA"/>
</dbReference>
<accession>A0AAW0MZ63</accession>
<dbReference type="InterPro" id="IPR036179">
    <property type="entry name" value="Ig-like_dom_sf"/>
</dbReference>
<feature type="domain" description="Ig-like" evidence="7">
    <location>
        <begin position="20"/>
        <end position="107"/>
    </location>
</feature>
<name>A0AAW0MZ63_9GOBI</name>
<keyword evidence="5" id="KW-1133">Transmembrane helix</keyword>
<dbReference type="InterPro" id="IPR003599">
    <property type="entry name" value="Ig_sub"/>
</dbReference>
<keyword evidence="2 5" id="KW-0472">Membrane</keyword>
<feature type="region of interest" description="Disordered" evidence="4">
    <location>
        <begin position="332"/>
        <end position="353"/>
    </location>
</feature>
<evidence type="ECO:0000256" key="1">
    <source>
        <dbReference type="ARBA" id="ARBA00004370"/>
    </source>
</evidence>
<evidence type="ECO:0000313" key="9">
    <source>
        <dbReference type="Proteomes" id="UP001460270"/>
    </source>
</evidence>
<protein>
    <recommendedName>
        <fullName evidence="7">Ig-like domain-containing protein</fullName>
    </recommendedName>
</protein>
<comment type="caution">
    <text evidence="8">The sequence shown here is derived from an EMBL/GenBank/DDBJ whole genome shotgun (WGS) entry which is preliminary data.</text>
</comment>
<reference evidence="9" key="1">
    <citation type="submission" date="2024-04" db="EMBL/GenBank/DDBJ databases">
        <title>Salinicola lusitanus LLJ914,a marine bacterium isolated from the Okinawa Trough.</title>
        <authorList>
            <person name="Li J."/>
        </authorList>
    </citation>
    <scope>NUCLEOTIDE SEQUENCE [LARGE SCALE GENOMIC DNA]</scope>
</reference>
<feature type="signal peptide" evidence="6">
    <location>
        <begin position="1"/>
        <end position="20"/>
    </location>
</feature>
<dbReference type="Proteomes" id="UP001460270">
    <property type="component" value="Unassembled WGS sequence"/>
</dbReference>
<dbReference type="PANTHER" id="PTHR44991">
    <property type="entry name" value="IMMUNOGLOBULIN SUPERFAMILY MEMBER 5"/>
    <property type="match status" value="1"/>
</dbReference>
<gene>
    <name evidence="8" type="ORF">WMY93_029078</name>
</gene>
<dbReference type="Pfam" id="PF00047">
    <property type="entry name" value="ig"/>
    <property type="match status" value="1"/>
</dbReference>
<dbReference type="AlphaFoldDB" id="A0AAW0MZ63"/>
<evidence type="ECO:0000256" key="5">
    <source>
        <dbReference type="SAM" id="Phobius"/>
    </source>
</evidence>
<comment type="subcellular location">
    <subcellularLocation>
        <location evidence="1">Membrane</location>
    </subcellularLocation>
</comment>
<organism evidence="8 9">
    <name type="scientific">Mugilogobius chulae</name>
    <name type="common">yellowstripe goby</name>
    <dbReference type="NCBI Taxonomy" id="88201"/>
    <lineage>
        <taxon>Eukaryota</taxon>
        <taxon>Metazoa</taxon>
        <taxon>Chordata</taxon>
        <taxon>Craniata</taxon>
        <taxon>Vertebrata</taxon>
        <taxon>Euteleostomi</taxon>
        <taxon>Actinopterygii</taxon>
        <taxon>Neopterygii</taxon>
        <taxon>Teleostei</taxon>
        <taxon>Neoteleostei</taxon>
        <taxon>Acanthomorphata</taxon>
        <taxon>Gobiaria</taxon>
        <taxon>Gobiiformes</taxon>
        <taxon>Gobioidei</taxon>
        <taxon>Gobiidae</taxon>
        <taxon>Gobionellinae</taxon>
        <taxon>Mugilogobius</taxon>
    </lineage>
</organism>
<dbReference type="GO" id="GO:0016020">
    <property type="term" value="C:membrane"/>
    <property type="evidence" value="ECO:0007669"/>
    <property type="project" value="UniProtKB-SubCell"/>
</dbReference>
<evidence type="ECO:0000313" key="8">
    <source>
        <dbReference type="EMBL" id="KAK7882904.1"/>
    </source>
</evidence>
<dbReference type="InterPro" id="IPR013783">
    <property type="entry name" value="Ig-like_fold"/>
</dbReference>
<feature type="chain" id="PRO_5043441051" description="Ig-like domain-containing protein" evidence="6">
    <location>
        <begin position="21"/>
        <end position="353"/>
    </location>
</feature>
<evidence type="ECO:0000256" key="4">
    <source>
        <dbReference type="SAM" id="MobiDB-lite"/>
    </source>
</evidence>
<evidence type="ECO:0000256" key="3">
    <source>
        <dbReference type="ARBA" id="ARBA00023319"/>
    </source>
</evidence>
<feature type="transmembrane region" description="Helical" evidence="5">
    <location>
        <begin position="232"/>
        <end position="257"/>
    </location>
</feature>
<dbReference type="InterPro" id="IPR007110">
    <property type="entry name" value="Ig-like_dom"/>
</dbReference>
<dbReference type="PROSITE" id="PS50835">
    <property type="entry name" value="IG_LIKE"/>
    <property type="match status" value="2"/>
</dbReference>
<keyword evidence="6" id="KW-0732">Signal</keyword>
<dbReference type="InterPro" id="IPR053896">
    <property type="entry name" value="BTN3A2-like_Ig-C"/>
</dbReference>
<sequence length="353" mass="37850">MSAFLLLTLMLCCTNKAGRAEMTLQPQTLTALRGDESRFTCSTKNPQWVSMVWQLSGKTALIISQQNGPELPSNPNITAEKVSSAQGDGWTLVLKNTQRQQEGEVTCDLLEGNKKSAYLYVQEKGTVKILGQSKMALKEQSVEFECQAAGWSPSPTLLWKLNGKQVNRADYNLSAEQSGQGHFSVSSNLSVKASSSCDVHCLVSVSAMSKPLNSTVRLTVVAEVLESGDCTVAVALLGSLSALLLLALLCVGTVLFLRQRGRTKAGLQQAIRFSQSQNGRISVVGAAEGKVNLGYSNDKDTFFNELIIGPPIPIITPNSLDKVPDVVSSSSLSFQSDTSSEPSAKNVRSVTTV</sequence>